<reference evidence="1 2" key="1">
    <citation type="journal article" date="2017" name="Front. Genet.">
        <title>Draft sequencing of the heterozygous diploid genome of Satsuma (Citrus unshiu Marc.) using a hybrid assembly approach.</title>
        <authorList>
            <person name="Shimizu T."/>
            <person name="Tanizawa Y."/>
            <person name="Mochizuki T."/>
            <person name="Nagasaki H."/>
            <person name="Yoshioka T."/>
            <person name="Toyoda A."/>
            <person name="Fujiyama A."/>
            <person name="Kaminuma E."/>
            <person name="Nakamura Y."/>
        </authorList>
    </citation>
    <scope>NUCLEOTIDE SEQUENCE [LARGE SCALE GENOMIC DNA]</scope>
    <source>
        <strain evidence="2">cv. Miyagawa wase</strain>
    </source>
</reference>
<comment type="caution">
    <text evidence="1">The sequence shown here is derived from an EMBL/GenBank/DDBJ whole genome shotgun (WGS) entry which is preliminary data.</text>
</comment>
<accession>A0A2H5PXM2</accession>
<sequence>MYSMPEIRDSMFGFGAAKISERLKGFVSGCASEGEMQLPELWDFEINPELWEF</sequence>
<proteinExistence type="predicted"/>
<evidence type="ECO:0000313" key="1">
    <source>
        <dbReference type="EMBL" id="GAY57104.1"/>
    </source>
</evidence>
<dbReference type="AlphaFoldDB" id="A0A2H5PXM2"/>
<protein>
    <submittedName>
        <fullName evidence="1">Uncharacterized protein</fullName>
    </submittedName>
</protein>
<gene>
    <name evidence="1" type="ORF">CUMW_176860</name>
</gene>
<evidence type="ECO:0000313" key="2">
    <source>
        <dbReference type="Proteomes" id="UP000236630"/>
    </source>
</evidence>
<dbReference type="STRING" id="55188.A0A2H5PXM2"/>
<dbReference type="EMBL" id="BDQV01000153">
    <property type="protein sequence ID" value="GAY57104.1"/>
    <property type="molecule type" value="Genomic_DNA"/>
</dbReference>
<keyword evidence="2" id="KW-1185">Reference proteome</keyword>
<dbReference type="Proteomes" id="UP000236630">
    <property type="component" value="Unassembled WGS sequence"/>
</dbReference>
<organism evidence="1 2">
    <name type="scientific">Citrus unshiu</name>
    <name type="common">Satsuma mandarin</name>
    <name type="synonym">Citrus nobilis var. unshiu</name>
    <dbReference type="NCBI Taxonomy" id="55188"/>
    <lineage>
        <taxon>Eukaryota</taxon>
        <taxon>Viridiplantae</taxon>
        <taxon>Streptophyta</taxon>
        <taxon>Embryophyta</taxon>
        <taxon>Tracheophyta</taxon>
        <taxon>Spermatophyta</taxon>
        <taxon>Magnoliopsida</taxon>
        <taxon>eudicotyledons</taxon>
        <taxon>Gunneridae</taxon>
        <taxon>Pentapetalae</taxon>
        <taxon>rosids</taxon>
        <taxon>malvids</taxon>
        <taxon>Sapindales</taxon>
        <taxon>Rutaceae</taxon>
        <taxon>Aurantioideae</taxon>
        <taxon>Citrus</taxon>
    </lineage>
</organism>
<name>A0A2H5PXM2_CITUN</name>